<dbReference type="EMBL" id="NBYN01000029">
    <property type="protein sequence ID" value="OSO93028.1"/>
    <property type="molecule type" value="Genomic_DNA"/>
</dbReference>
<dbReference type="Proteomes" id="UP000192997">
    <property type="component" value="Unassembled WGS sequence"/>
</dbReference>
<reference evidence="2" key="1">
    <citation type="submission" date="2017-04" db="EMBL/GenBank/DDBJ databases">
        <authorList>
            <person name="Abreu V.A."/>
            <person name="Popin R.V."/>
            <person name="Rigonato J."/>
            <person name="Andreote A.P."/>
            <person name="Schaker P.C."/>
            <person name="Hoff-Risseti C."/>
            <person name="Alvarenga D.O."/>
            <person name="Varani A.M."/>
            <person name="Fiore M.F."/>
        </authorList>
    </citation>
    <scope>NUCLEOTIDE SEQUENCE [LARGE SCALE GENOMIC DNA]</scope>
    <source>
        <strain evidence="2">CENA303</strain>
    </source>
</reference>
<proteinExistence type="predicted"/>
<evidence type="ECO:0000313" key="2">
    <source>
        <dbReference type="Proteomes" id="UP000192997"/>
    </source>
</evidence>
<protein>
    <submittedName>
        <fullName evidence="1">PatU</fullName>
    </submittedName>
</protein>
<accession>A0A1X4G8N6</accession>
<comment type="caution">
    <text evidence="1">The sequence shown here is derived from an EMBL/GenBank/DDBJ whole genome shotgun (WGS) entry which is preliminary data.</text>
</comment>
<organism evidence="1 2">
    <name type="scientific">Cylindrospermopsis raciborskii CENA303</name>
    <dbReference type="NCBI Taxonomy" id="1170769"/>
    <lineage>
        <taxon>Bacteria</taxon>
        <taxon>Bacillati</taxon>
        <taxon>Cyanobacteriota</taxon>
        <taxon>Cyanophyceae</taxon>
        <taxon>Nostocales</taxon>
        <taxon>Aphanizomenonaceae</taxon>
        <taxon>Cylindrospermopsis</taxon>
    </lineage>
</organism>
<evidence type="ECO:0000313" key="1">
    <source>
        <dbReference type="EMBL" id="OSO93028.1"/>
    </source>
</evidence>
<sequence>MQERFQVVLKRRLQIEIQNRPPLFPWESQLAEYPEFVEDPGIALIPTWGWLAQQSQLSLPIPLPDKVFQHLVDRCQSLVTSCVPLGPKLMQAVADIFPDEDQLISDLAGLVLRSSYRSVSTLETLPSIDKDYSKLQPRQQVALSLIAAKQLLESLTLSISLSNPVLEQQWQSYGGTLTIQAQLLSLGATMKLCVYGQLPTPGTFTIQGNGTSVTVFSKEGHKASLELNCPRANQTYVLAVEFPQVETQPLLLAINVTV</sequence>
<gene>
    <name evidence="1" type="ORF">B7O87_06105</name>
</gene>
<dbReference type="AlphaFoldDB" id="A0A1X4G8N6"/>
<name>A0A1X4G8N6_9CYAN</name>
<dbReference type="RefSeq" id="WP_085727648.1">
    <property type="nucleotide sequence ID" value="NZ_NBYN01000029.1"/>
</dbReference>